<dbReference type="Pfam" id="PF01153">
    <property type="entry name" value="Glypican"/>
    <property type="match status" value="1"/>
</dbReference>
<dbReference type="GO" id="GO:0005886">
    <property type="term" value="C:plasma membrane"/>
    <property type="evidence" value="ECO:0007669"/>
    <property type="project" value="UniProtKB-SubCell"/>
</dbReference>
<keyword evidence="3" id="KW-1003">Cell membrane</keyword>
<evidence type="ECO:0000256" key="11">
    <source>
        <dbReference type="SAM" id="SignalP"/>
    </source>
</evidence>
<evidence type="ECO:0000256" key="1">
    <source>
        <dbReference type="ARBA" id="ARBA00004609"/>
    </source>
</evidence>
<accession>A0A556VWQ3</accession>
<dbReference type="OrthoDB" id="8958705at2759"/>
<name>A0A556VWQ3_BAGYA</name>
<dbReference type="AlphaFoldDB" id="A0A556VWQ3"/>
<evidence type="ECO:0000256" key="4">
    <source>
        <dbReference type="ARBA" id="ARBA00022622"/>
    </source>
</evidence>
<proteinExistence type="inferred from homology"/>
<keyword evidence="8" id="KW-0325">Glycoprotein</keyword>
<dbReference type="Proteomes" id="UP000319801">
    <property type="component" value="Unassembled WGS sequence"/>
</dbReference>
<evidence type="ECO:0000256" key="7">
    <source>
        <dbReference type="ARBA" id="ARBA00023136"/>
    </source>
</evidence>
<dbReference type="EMBL" id="VCAZ01000371">
    <property type="protein sequence ID" value="TUH89301.1"/>
    <property type="molecule type" value="Genomic_DNA"/>
</dbReference>
<evidence type="ECO:0000313" key="12">
    <source>
        <dbReference type="EMBL" id="TUH89301.1"/>
    </source>
</evidence>
<evidence type="ECO:0000256" key="2">
    <source>
        <dbReference type="ARBA" id="ARBA00010260"/>
    </source>
</evidence>
<comment type="similarity">
    <text evidence="2">Belongs to the glypican family.</text>
</comment>
<evidence type="ECO:0000256" key="10">
    <source>
        <dbReference type="ARBA" id="ARBA00023288"/>
    </source>
</evidence>
<evidence type="ECO:0000256" key="6">
    <source>
        <dbReference type="ARBA" id="ARBA00022974"/>
    </source>
</evidence>
<evidence type="ECO:0000256" key="5">
    <source>
        <dbReference type="ARBA" id="ARBA00022729"/>
    </source>
</evidence>
<feature type="signal peptide" evidence="11">
    <location>
        <begin position="1"/>
        <end position="20"/>
    </location>
</feature>
<evidence type="ECO:0000256" key="3">
    <source>
        <dbReference type="ARBA" id="ARBA00022475"/>
    </source>
</evidence>
<keyword evidence="5 11" id="KW-0732">Signal</keyword>
<evidence type="ECO:0000256" key="8">
    <source>
        <dbReference type="ARBA" id="ARBA00023180"/>
    </source>
</evidence>
<dbReference type="GO" id="GO:0009966">
    <property type="term" value="P:regulation of signal transduction"/>
    <property type="evidence" value="ECO:0007669"/>
    <property type="project" value="InterPro"/>
</dbReference>
<keyword evidence="6" id="KW-0654">Proteoglycan</keyword>
<feature type="chain" id="PRO_5022130755" evidence="11">
    <location>
        <begin position="21"/>
        <end position="97"/>
    </location>
</feature>
<keyword evidence="4" id="KW-0336">GPI-anchor</keyword>
<sequence>MAFALTIISFFCIFVACARADSNNAGGKARSCSDARRFYSGKGFTLNGVPHAEISGKHEAGGGGGGGAFTEGGLCPEMHVWLDHHWSRYWQVTMVTS</sequence>
<keyword evidence="10" id="KW-0449">Lipoprotein</keyword>
<comment type="caution">
    <text evidence="12">The sequence shown here is derived from an EMBL/GenBank/DDBJ whole genome shotgun (WGS) entry which is preliminary data.</text>
</comment>
<comment type="subcellular location">
    <subcellularLocation>
        <location evidence="1">Cell membrane</location>
        <topology evidence="1">Lipid-anchor</topology>
        <topology evidence="1">GPI-anchor</topology>
    </subcellularLocation>
</comment>
<evidence type="ECO:0000256" key="9">
    <source>
        <dbReference type="ARBA" id="ARBA00023207"/>
    </source>
</evidence>
<dbReference type="GO" id="GO:0098552">
    <property type="term" value="C:side of membrane"/>
    <property type="evidence" value="ECO:0007669"/>
    <property type="project" value="UniProtKB-KW"/>
</dbReference>
<evidence type="ECO:0000313" key="13">
    <source>
        <dbReference type="Proteomes" id="UP000319801"/>
    </source>
</evidence>
<gene>
    <name evidence="12" type="ORF">Baya_16859</name>
</gene>
<keyword evidence="9" id="KW-0357">Heparan sulfate</keyword>
<organism evidence="12 13">
    <name type="scientific">Bagarius yarrelli</name>
    <name type="common">Goonch</name>
    <name type="synonym">Bagrus yarrelli</name>
    <dbReference type="NCBI Taxonomy" id="175774"/>
    <lineage>
        <taxon>Eukaryota</taxon>
        <taxon>Metazoa</taxon>
        <taxon>Chordata</taxon>
        <taxon>Craniata</taxon>
        <taxon>Vertebrata</taxon>
        <taxon>Euteleostomi</taxon>
        <taxon>Actinopterygii</taxon>
        <taxon>Neopterygii</taxon>
        <taxon>Teleostei</taxon>
        <taxon>Ostariophysi</taxon>
        <taxon>Siluriformes</taxon>
        <taxon>Sisoridae</taxon>
        <taxon>Sisorinae</taxon>
        <taxon>Bagarius</taxon>
    </lineage>
</organism>
<dbReference type="InterPro" id="IPR001863">
    <property type="entry name" value="Glypican"/>
</dbReference>
<reference evidence="12 13" key="1">
    <citation type="journal article" date="2019" name="Genome Biol. Evol.">
        <title>Whole-Genome Sequencing of the Giant Devil Catfish, Bagarius yarrelli.</title>
        <authorList>
            <person name="Jiang W."/>
            <person name="Lv Y."/>
            <person name="Cheng L."/>
            <person name="Yang K."/>
            <person name="Chao B."/>
            <person name="Wang X."/>
            <person name="Li Y."/>
            <person name="Pan X."/>
            <person name="You X."/>
            <person name="Zhang Y."/>
            <person name="Yang J."/>
            <person name="Li J."/>
            <person name="Zhang X."/>
            <person name="Liu S."/>
            <person name="Sun C."/>
            <person name="Yang J."/>
            <person name="Shi Q."/>
        </authorList>
    </citation>
    <scope>NUCLEOTIDE SEQUENCE [LARGE SCALE GENOMIC DNA]</scope>
    <source>
        <strain evidence="12">JWS20170419001</strain>
        <tissue evidence="12">Muscle</tissue>
    </source>
</reference>
<keyword evidence="7" id="KW-0472">Membrane</keyword>
<protein>
    <submittedName>
        <fullName evidence="12">Glypican-1</fullName>
    </submittedName>
</protein>
<keyword evidence="13" id="KW-1185">Reference proteome</keyword>